<protein>
    <submittedName>
        <fullName evidence="9">Phage shock protein C, PspC</fullName>
    </submittedName>
</protein>
<dbReference type="KEGG" id="tbi:Tbis_3366"/>
<name>D6Y9M5_THEBD</name>
<feature type="region of interest" description="Disordered" evidence="6">
    <location>
        <begin position="99"/>
        <end position="127"/>
    </location>
</feature>
<sequence>MSEMNVYGGKRLQRTRNGRMLAGVCSGIGEYVGIDPNILRLAFAIATFFGGLGIGAYAVAWILIPEEGAPTSIAQNILEKQKDSHLWHDMRLKFEGFQRNFSQPGRPDGQQATYTRTGADGSEGPRG</sequence>
<dbReference type="RefSeq" id="WP_013133589.1">
    <property type="nucleotide sequence ID" value="NC_014165.1"/>
</dbReference>
<proteinExistence type="predicted"/>
<organism evidence="9 10">
    <name type="scientific">Thermobispora bispora (strain ATCC 19993 / DSM 43833 / CBS 139.67 / JCM 10125 / KCTC 9307 / NBRC 14880 / R51)</name>
    <dbReference type="NCBI Taxonomy" id="469371"/>
    <lineage>
        <taxon>Bacteria</taxon>
        <taxon>Bacillati</taxon>
        <taxon>Actinomycetota</taxon>
        <taxon>Actinomycetes</taxon>
        <taxon>Streptosporangiales</taxon>
        <taxon>Streptosporangiaceae</taxon>
        <taxon>Thermobispora</taxon>
    </lineage>
</organism>
<keyword evidence="4 7" id="KW-1133">Transmembrane helix</keyword>
<dbReference type="STRING" id="469371.Tbis_3366"/>
<dbReference type="InterPro" id="IPR052027">
    <property type="entry name" value="PspC"/>
</dbReference>
<comment type="subcellular location">
    <subcellularLocation>
        <location evidence="1">Cell membrane</location>
        <topology evidence="1">Single-pass membrane protein</topology>
    </subcellularLocation>
</comment>
<feature type="transmembrane region" description="Helical" evidence="7">
    <location>
        <begin position="41"/>
        <end position="64"/>
    </location>
</feature>
<dbReference type="PANTHER" id="PTHR33885:SF3">
    <property type="entry name" value="PHAGE SHOCK PROTEIN C"/>
    <property type="match status" value="1"/>
</dbReference>
<evidence type="ECO:0000313" key="9">
    <source>
        <dbReference type="EMBL" id="ADG90056.1"/>
    </source>
</evidence>
<keyword evidence="2" id="KW-1003">Cell membrane</keyword>
<accession>D6Y9M5</accession>
<dbReference type="eggNOG" id="COG1983">
    <property type="taxonomic scope" value="Bacteria"/>
</dbReference>
<evidence type="ECO:0000313" key="10">
    <source>
        <dbReference type="Proteomes" id="UP000006640"/>
    </source>
</evidence>
<evidence type="ECO:0000256" key="1">
    <source>
        <dbReference type="ARBA" id="ARBA00004162"/>
    </source>
</evidence>
<keyword evidence="10" id="KW-1185">Reference proteome</keyword>
<keyword evidence="5 7" id="KW-0472">Membrane</keyword>
<feature type="domain" description="Phage shock protein PspC N-terminal" evidence="8">
    <location>
        <begin position="10"/>
        <end position="67"/>
    </location>
</feature>
<dbReference type="GO" id="GO:0005886">
    <property type="term" value="C:plasma membrane"/>
    <property type="evidence" value="ECO:0007669"/>
    <property type="project" value="UniProtKB-SubCell"/>
</dbReference>
<dbReference type="AlphaFoldDB" id="D6Y9M5"/>
<reference evidence="9 10" key="1">
    <citation type="submission" date="2010-01" db="EMBL/GenBank/DDBJ databases">
        <title>The complete genome of Thermobispora bispora DSM 43833.</title>
        <authorList>
            <consortium name="US DOE Joint Genome Institute (JGI-PGF)"/>
            <person name="Lucas S."/>
            <person name="Copeland A."/>
            <person name="Lapidus A."/>
            <person name="Glavina del Rio T."/>
            <person name="Dalin E."/>
            <person name="Tice H."/>
            <person name="Bruce D."/>
            <person name="Goodwin L."/>
            <person name="Pitluck S."/>
            <person name="Kyrpides N."/>
            <person name="Mavromatis K."/>
            <person name="Ivanova N."/>
            <person name="Mikhailova N."/>
            <person name="Chertkov O."/>
            <person name="Brettin T."/>
            <person name="Detter J.C."/>
            <person name="Han C."/>
            <person name="Larimer F."/>
            <person name="Land M."/>
            <person name="Hauser L."/>
            <person name="Markowitz V."/>
            <person name="Cheng J.-F."/>
            <person name="Hugenholtz P."/>
            <person name="Woyke T."/>
            <person name="Wu D."/>
            <person name="Jando M."/>
            <person name="Schneider S."/>
            <person name="Klenk H.-P."/>
            <person name="Eisen J.A."/>
        </authorList>
    </citation>
    <scope>NUCLEOTIDE SEQUENCE [LARGE SCALE GENOMIC DNA]</scope>
    <source>
        <strain evidence="10">ATCC 19993 / DSM 43833 / CBS 139.67 / JCM 10125 / KCTC 9307 / NBRC 14880 / R51</strain>
    </source>
</reference>
<dbReference type="EMBL" id="CP001874">
    <property type="protein sequence ID" value="ADG90056.1"/>
    <property type="molecule type" value="Genomic_DNA"/>
</dbReference>
<evidence type="ECO:0000256" key="6">
    <source>
        <dbReference type="SAM" id="MobiDB-lite"/>
    </source>
</evidence>
<keyword evidence="3 7" id="KW-0812">Transmembrane</keyword>
<dbReference type="InterPro" id="IPR007168">
    <property type="entry name" value="Phageshock_PspC_N"/>
</dbReference>
<evidence type="ECO:0000256" key="4">
    <source>
        <dbReference type="ARBA" id="ARBA00022989"/>
    </source>
</evidence>
<evidence type="ECO:0000256" key="2">
    <source>
        <dbReference type="ARBA" id="ARBA00022475"/>
    </source>
</evidence>
<evidence type="ECO:0000256" key="5">
    <source>
        <dbReference type="ARBA" id="ARBA00023136"/>
    </source>
</evidence>
<dbReference type="HOGENOM" id="CLU_1969475_0_0_11"/>
<gene>
    <name evidence="9" type="ordered locus">Tbis_3366</name>
</gene>
<evidence type="ECO:0000256" key="3">
    <source>
        <dbReference type="ARBA" id="ARBA00022692"/>
    </source>
</evidence>
<evidence type="ECO:0000256" key="7">
    <source>
        <dbReference type="SAM" id="Phobius"/>
    </source>
</evidence>
<evidence type="ECO:0000259" key="8">
    <source>
        <dbReference type="Pfam" id="PF04024"/>
    </source>
</evidence>
<dbReference type="Proteomes" id="UP000006640">
    <property type="component" value="Chromosome"/>
</dbReference>
<dbReference type="PANTHER" id="PTHR33885">
    <property type="entry name" value="PHAGE SHOCK PROTEIN C"/>
    <property type="match status" value="1"/>
</dbReference>
<dbReference type="Pfam" id="PF04024">
    <property type="entry name" value="PspC"/>
    <property type="match status" value="1"/>
</dbReference>